<keyword evidence="1" id="KW-0175">Coiled coil</keyword>
<accession>A0ABQ4WZG9</accession>
<proteinExistence type="predicted"/>
<protein>
    <submittedName>
        <fullName evidence="2">Uncharacterized protein</fullName>
    </submittedName>
</protein>
<sequence length="348" mass="38952">MEDTTLDGARGKPLGVAFGVRISHGDYVIEVLRQRRRYLMVKVSLHTFVRASLFIGRDALTYRLQTREGTLEMETTFEEKGVSTEKVTFEEKEVSVEKVAFEEKGISAKKVGGSLAGVVKLIRSFTTLITVSDDEGDVLKLQTATACHLMISNITPPAWRGDLDNQVDAKLLDLHDRCYARQAVFDKNPAVMVLYQKIMSLLAEVKQHKESVERMLLESQKWAGYQENLTNLESKVFALKSEKNRLEVAKATLCQEVKSIKSNRAEVVSKVVPYVTMVLLHSDEMAMLVGNAAFEEVADMKEPFDLVKVKGYRPSYKKEHTKPGNDLASVAFPFLTEVVADPSALVET</sequence>
<reference evidence="2" key="1">
    <citation type="journal article" date="2022" name="Int. J. Mol. Sci.">
        <title>Draft Genome of Tanacetum Coccineum: Genomic Comparison of Closely Related Tanacetum-Family Plants.</title>
        <authorList>
            <person name="Yamashiro T."/>
            <person name="Shiraishi A."/>
            <person name="Nakayama K."/>
            <person name="Satake H."/>
        </authorList>
    </citation>
    <scope>NUCLEOTIDE SEQUENCE</scope>
</reference>
<evidence type="ECO:0000313" key="3">
    <source>
        <dbReference type="Proteomes" id="UP001151760"/>
    </source>
</evidence>
<gene>
    <name evidence="2" type="ORF">Tco_0652829</name>
</gene>
<dbReference type="EMBL" id="BQNB010009052">
    <property type="protein sequence ID" value="GJS58045.1"/>
    <property type="molecule type" value="Genomic_DNA"/>
</dbReference>
<organism evidence="2 3">
    <name type="scientific">Tanacetum coccineum</name>
    <dbReference type="NCBI Taxonomy" id="301880"/>
    <lineage>
        <taxon>Eukaryota</taxon>
        <taxon>Viridiplantae</taxon>
        <taxon>Streptophyta</taxon>
        <taxon>Embryophyta</taxon>
        <taxon>Tracheophyta</taxon>
        <taxon>Spermatophyta</taxon>
        <taxon>Magnoliopsida</taxon>
        <taxon>eudicotyledons</taxon>
        <taxon>Gunneridae</taxon>
        <taxon>Pentapetalae</taxon>
        <taxon>asterids</taxon>
        <taxon>campanulids</taxon>
        <taxon>Asterales</taxon>
        <taxon>Asteraceae</taxon>
        <taxon>Asteroideae</taxon>
        <taxon>Anthemideae</taxon>
        <taxon>Anthemidinae</taxon>
        <taxon>Tanacetum</taxon>
    </lineage>
</organism>
<name>A0ABQ4WZG9_9ASTR</name>
<feature type="coiled-coil region" evidence="1">
    <location>
        <begin position="198"/>
        <end position="249"/>
    </location>
</feature>
<keyword evidence="3" id="KW-1185">Reference proteome</keyword>
<reference evidence="2" key="2">
    <citation type="submission" date="2022-01" db="EMBL/GenBank/DDBJ databases">
        <authorList>
            <person name="Yamashiro T."/>
            <person name="Shiraishi A."/>
            <person name="Satake H."/>
            <person name="Nakayama K."/>
        </authorList>
    </citation>
    <scope>NUCLEOTIDE SEQUENCE</scope>
</reference>
<comment type="caution">
    <text evidence="2">The sequence shown here is derived from an EMBL/GenBank/DDBJ whole genome shotgun (WGS) entry which is preliminary data.</text>
</comment>
<evidence type="ECO:0000256" key="1">
    <source>
        <dbReference type="SAM" id="Coils"/>
    </source>
</evidence>
<evidence type="ECO:0000313" key="2">
    <source>
        <dbReference type="EMBL" id="GJS58045.1"/>
    </source>
</evidence>
<dbReference type="Proteomes" id="UP001151760">
    <property type="component" value="Unassembled WGS sequence"/>
</dbReference>